<evidence type="ECO:0000313" key="5">
    <source>
        <dbReference type="Proteomes" id="UP001500469"/>
    </source>
</evidence>
<gene>
    <name evidence="4" type="ORF">GCM10009119_10810</name>
</gene>
<accession>A0ABN1MYC9</accession>
<dbReference type="InterPro" id="IPR001680">
    <property type="entry name" value="WD40_rpt"/>
</dbReference>
<evidence type="ECO:0000256" key="1">
    <source>
        <dbReference type="ARBA" id="ARBA00022574"/>
    </source>
</evidence>
<dbReference type="Proteomes" id="UP001500469">
    <property type="component" value="Unassembled WGS sequence"/>
</dbReference>
<keyword evidence="2" id="KW-0677">Repeat</keyword>
<comment type="caution">
    <text evidence="4">The sequence shown here is derived from an EMBL/GenBank/DDBJ whole genome shotgun (WGS) entry which is preliminary data.</text>
</comment>
<feature type="repeat" description="WD" evidence="3">
    <location>
        <begin position="66"/>
        <end position="107"/>
    </location>
</feature>
<sequence length="766" mass="87266">MTDNYTVWNLVTILNETRGTLAGAELRNLDLTGINFNDVPLSFNVGTKYINTIFNFSKLSGRQFNSQLHLDKINCITYNKTGTHIYTASEDGSVKQWSVLKGECTNTFISGDSHIFSVSACPNSPKILSTSSNGIITQWCLITGKCIHSFDGIFINKTDRVKKNKPENDIARYFYQIPKAIYSPSGKTIISTSDNGTIHEWNAKDGIFIKSYPGSGSLISSFKFDKDGQKILSSYNDGTIKEWSTKTGEPLQLYPVQKVKVTDVTYSPDFKKFLSFSADSTIKEWDLETGNSNTILELPKDEIPTSITRIDLTGSLCYNRTGDKILVTIKNLFTIEISLISNNEYLIEESNKLLHATYCPNFNRIVFSYSDGSIKEIDYSNRKQTLFIKGGYSEIITKPFYVKNSLLATPNHGTIHEWSSLYGKCLKTFNFKKEISGEIKSTNYNCHENKTLSVLTNGTVLETSNKTGNLIRVLQLEKQTISCASYSKNGKYILTGTKEGHLVEWFDRNNSNYREIIKGSKKIYSAYYSPDQDRIIVGYAKSIEEIFTSTGELIKEYKSKKIEDSRKFYVYSPSGESKNLIRLPQKGANSYIEKSTFSPNGKFILWNDDDTTHIINSKSHRILKSFNNNIFGICQELFRHDDDRILTLNKKIREWSVTENKYRGKNHNISNTAEFILYNPSCNKVLIKYLNYLQEIELASGNILKSFFPQTGLVVHGLDFKNLHPDSVFTEEEKNRLRRYGAIFDDQDELEWNQAVEDAYGDMEEE</sequence>
<keyword evidence="1 3" id="KW-0853">WD repeat</keyword>
<dbReference type="SUPFAM" id="SSF50969">
    <property type="entry name" value="YVTN repeat-like/Quinoprotein amine dehydrogenase"/>
    <property type="match status" value="1"/>
</dbReference>
<evidence type="ECO:0000256" key="3">
    <source>
        <dbReference type="PROSITE-ProRule" id="PRU00221"/>
    </source>
</evidence>
<feature type="repeat" description="WD" evidence="3">
    <location>
        <begin position="212"/>
        <end position="253"/>
    </location>
</feature>
<name>A0ABN1MYC9_9BACT</name>
<dbReference type="PANTHER" id="PTHR22847">
    <property type="entry name" value="WD40 REPEAT PROTEIN"/>
    <property type="match status" value="1"/>
</dbReference>
<dbReference type="Pfam" id="PF00400">
    <property type="entry name" value="WD40"/>
    <property type="match status" value="3"/>
</dbReference>
<dbReference type="PROSITE" id="PS50294">
    <property type="entry name" value="WD_REPEATS_REGION"/>
    <property type="match status" value="2"/>
</dbReference>
<dbReference type="SMART" id="SM00320">
    <property type="entry name" value="WD40"/>
    <property type="match status" value="7"/>
</dbReference>
<evidence type="ECO:0000256" key="2">
    <source>
        <dbReference type="ARBA" id="ARBA00022737"/>
    </source>
</evidence>
<dbReference type="Gene3D" id="2.130.10.10">
    <property type="entry name" value="YVTN repeat-like/Quinoprotein amine dehydrogenase"/>
    <property type="match status" value="3"/>
</dbReference>
<dbReference type="EMBL" id="BAAAFI010000004">
    <property type="protein sequence ID" value="GAA0878113.1"/>
    <property type="molecule type" value="Genomic_DNA"/>
</dbReference>
<evidence type="ECO:0008006" key="6">
    <source>
        <dbReference type="Google" id="ProtNLM"/>
    </source>
</evidence>
<dbReference type="SUPFAM" id="SSF50978">
    <property type="entry name" value="WD40 repeat-like"/>
    <property type="match status" value="1"/>
</dbReference>
<protein>
    <recommendedName>
        <fullName evidence="6">WD40 repeat protein</fullName>
    </recommendedName>
</protein>
<organism evidence="4 5">
    <name type="scientific">Algoriphagus jejuensis</name>
    <dbReference type="NCBI Taxonomy" id="419934"/>
    <lineage>
        <taxon>Bacteria</taxon>
        <taxon>Pseudomonadati</taxon>
        <taxon>Bacteroidota</taxon>
        <taxon>Cytophagia</taxon>
        <taxon>Cytophagales</taxon>
        <taxon>Cyclobacteriaceae</taxon>
        <taxon>Algoriphagus</taxon>
    </lineage>
</organism>
<dbReference type="PROSITE" id="PS50082">
    <property type="entry name" value="WD_REPEATS_2"/>
    <property type="match status" value="3"/>
</dbReference>
<keyword evidence="5" id="KW-1185">Reference proteome</keyword>
<feature type="repeat" description="WD" evidence="3">
    <location>
        <begin position="254"/>
        <end position="295"/>
    </location>
</feature>
<dbReference type="InterPro" id="IPR011044">
    <property type="entry name" value="Quino_amine_DH_bsu"/>
</dbReference>
<dbReference type="InterPro" id="IPR036322">
    <property type="entry name" value="WD40_repeat_dom_sf"/>
</dbReference>
<reference evidence="4 5" key="1">
    <citation type="journal article" date="2019" name="Int. J. Syst. Evol. Microbiol.">
        <title>The Global Catalogue of Microorganisms (GCM) 10K type strain sequencing project: providing services to taxonomists for standard genome sequencing and annotation.</title>
        <authorList>
            <consortium name="The Broad Institute Genomics Platform"/>
            <consortium name="The Broad Institute Genome Sequencing Center for Infectious Disease"/>
            <person name="Wu L."/>
            <person name="Ma J."/>
        </authorList>
    </citation>
    <scope>NUCLEOTIDE SEQUENCE [LARGE SCALE GENOMIC DNA]</scope>
    <source>
        <strain evidence="4 5">JCM 16112</strain>
    </source>
</reference>
<dbReference type="PANTHER" id="PTHR22847:SF735">
    <property type="entry name" value="AFR153WP"/>
    <property type="match status" value="1"/>
</dbReference>
<evidence type="ECO:0000313" key="4">
    <source>
        <dbReference type="EMBL" id="GAA0878113.1"/>
    </source>
</evidence>
<proteinExistence type="predicted"/>
<dbReference type="InterPro" id="IPR015943">
    <property type="entry name" value="WD40/YVTN_repeat-like_dom_sf"/>
</dbReference>